<evidence type="ECO:0000256" key="2">
    <source>
        <dbReference type="ARBA" id="ARBA00009260"/>
    </source>
</evidence>
<dbReference type="Pfam" id="PF05840">
    <property type="entry name" value="Phage_GPA"/>
    <property type="match status" value="1"/>
</dbReference>
<evidence type="ECO:0000313" key="9">
    <source>
        <dbReference type="Proteomes" id="UP000050491"/>
    </source>
</evidence>
<evidence type="ECO:0000256" key="1">
    <source>
        <dbReference type="ARBA" id="ARBA00003293"/>
    </source>
</evidence>
<comment type="function">
    <text evidence="1">Possible endonuclease which induces a single-strand cut and initiates DNA replication.</text>
</comment>
<keyword evidence="3" id="KW-0235">DNA replication</keyword>
<comment type="caution">
    <text evidence="8">The sequence shown here is derived from an EMBL/GenBank/DDBJ whole genome shotgun (WGS) entry which is preliminary data.</text>
</comment>
<dbReference type="GO" id="GO:0016787">
    <property type="term" value="F:hydrolase activity"/>
    <property type="evidence" value="ECO:0007669"/>
    <property type="project" value="UniProtKB-KW"/>
</dbReference>
<evidence type="ECO:0000256" key="3">
    <source>
        <dbReference type="ARBA" id="ARBA00022705"/>
    </source>
</evidence>
<reference evidence="8 9" key="1">
    <citation type="journal article" date="2015" name="Genome Biol. Evol.">
        <title>The Dynamics of Genetic Interactions between Vibrio metoecus and Vibrio cholerae, Two Close Relatives Co-Occurring in the Environment.</title>
        <authorList>
            <person name="Orata F.D."/>
            <person name="Kirchberger P.C."/>
            <person name="Meheust R."/>
            <person name="Barlow E.J."/>
            <person name="Tarr C.L."/>
            <person name="Boucher Y."/>
        </authorList>
    </citation>
    <scope>NUCLEOTIDE SEQUENCE [LARGE SCALE GENOMIC DNA]</scope>
    <source>
        <strain evidence="8 9">YB5B04</strain>
    </source>
</reference>
<dbReference type="EMBL" id="LBGP01000002">
    <property type="protein sequence ID" value="KQB04351.1"/>
    <property type="molecule type" value="Genomic_DNA"/>
</dbReference>
<keyword evidence="6" id="KW-0378">Hydrolase</keyword>
<dbReference type="PATRIC" id="fig|1481663.12.peg.2508"/>
<dbReference type="InterPro" id="IPR008766">
    <property type="entry name" value="Replication_gene_A-like"/>
</dbReference>
<name>A0A0Q0UJS4_VIBMT</name>
<comment type="similarity">
    <text evidence="2">Belongs to the phage GPA family.</text>
</comment>
<dbReference type="AlphaFoldDB" id="A0A0Q0UJS4"/>
<dbReference type="Proteomes" id="UP000050491">
    <property type="component" value="Unassembled WGS sequence"/>
</dbReference>
<evidence type="ECO:0000313" key="8">
    <source>
        <dbReference type="EMBL" id="KQB04351.1"/>
    </source>
</evidence>
<protein>
    <submittedName>
        <fullName evidence="8">Replication protein</fullName>
    </submittedName>
</protein>
<evidence type="ECO:0000259" key="7">
    <source>
        <dbReference type="Pfam" id="PF05840"/>
    </source>
</evidence>
<sequence>MHDHGTSFSRHFIPKLPPIVRDDLEYQITKRLKRSNASRSNIERFIDANVKHYLKYAPYIEDKFPFVDKRSNAPLSVSIHSGTRDSVEMDHDTLMSDDALERLALNLTEQFTRIIQLNAFEDETANERTYLEALKKTFLQISEVMASVHIKPPQIKKKHKDVASAERELEIAIRRCLDVAYLVRKFVFLRNQYIEHAQIALGRVGKKKGQKHYISTRSFSRWKRKQIEAKQWVESMAVYNPETGFSFDLAEVVKRTTSNQEIRRVELVVRTRGDEERAIDLGYEGVFITWTLPSKYHRNSHKWNGCTVKEAHQSLMEQWKVARAWLSNREINWFGLRVAEPHRDGTPHAHMFLYVHPSQRDDLIKICRSIAHLQDSDELKTSEAKKARFHAELCDPSKGTATGYIIKYISKNINGAHMPETDAEHNAERVNAWASTHRIRQFSQSGAKSVSIWRQLRRATKAQTEHDEILESLRDACDKSRWKEFCAIAGEERLAYEQKINKYGETVKRVIGIEWLGQIIETCATNYALVTKKVAKQLLETRSVSPWSTENNCNSALSEALMTLTGWSYQGVQCLIAPLLRGAKVPIDRYMAVSWKNNRLVTH</sequence>
<accession>A0A0Q0UJS4</accession>
<evidence type="ECO:0000256" key="5">
    <source>
        <dbReference type="ARBA" id="ARBA00022759"/>
    </source>
</evidence>
<evidence type="ECO:0000256" key="4">
    <source>
        <dbReference type="ARBA" id="ARBA00022722"/>
    </source>
</evidence>
<proteinExistence type="inferred from homology"/>
<feature type="domain" description="Replication gene A protein-like" evidence="7">
    <location>
        <begin position="100"/>
        <end position="415"/>
    </location>
</feature>
<organism evidence="8 9">
    <name type="scientific">Vibrio metoecus</name>
    <dbReference type="NCBI Taxonomy" id="1481663"/>
    <lineage>
        <taxon>Bacteria</taxon>
        <taxon>Pseudomonadati</taxon>
        <taxon>Pseudomonadota</taxon>
        <taxon>Gammaproteobacteria</taxon>
        <taxon>Vibrionales</taxon>
        <taxon>Vibrionaceae</taxon>
        <taxon>Vibrio</taxon>
    </lineage>
</organism>
<dbReference type="GO" id="GO:0006260">
    <property type="term" value="P:DNA replication"/>
    <property type="evidence" value="ECO:0007669"/>
    <property type="project" value="UniProtKB-KW"/>
</dbReference>
<keyword evidence="4" id="KW-0540">Nuclease</keyword>
<keyword evidence="5" id="KW-0255">Endonuclease</keyword>
<gene>
    <name evidence="8" type="ORF">XV92_00735</name>
</gene>
<evidence type="ECO:0000256" key="6">
    <source>
        <dbReference type="ARBA" id="ARBA00022801"/>
    </source>
</evidence>
<dbReference type="GO" id="GO:0004519">
    <property type="term" value="F:endonuclease activity"/>
    <property type="evidence" value="ECO:0007669"/>
    <property type="project" value="UniProtKB-KW"/>
</dbReference>